<evidence type="ECO:0000256" key="2">
    <source>
        <dbReference type="ARBA" id="ARBA00029447"/>
    </source>
</evidence>
<feature type="transmembrane region" description="Helical" evidence="4">
    <location>
        <begin position="12"/>
        <end position="31"/>
    </location>
</feature>
<dbReference type="PANTHER" id="PTHR32089">
    <property type="entry name" value="METHYL-ACCEPTING CHEMOTAXIS PROTEIN MCPB"/>
    <property type="match status" value="1"/>
</dbReference>
<dbReference type="GO" id="GO:0006935">
    <property type="term" value="P:chemotaxis"/>
    <property type="evidence" value="ECO:0007669"/>
    <property type="project" value="InterPro"/>
</dbReference>
<feature type="domain" description="Methyl-accepting transducer" evidence="5">
    <location>
        <begin position="106"/>
        <end position="356"/>
    </location>
</feature>
<dbReference type="GO" id="GO:0007165">
    <property type="term" value="P:signal transduction"/>
    <property type="evidence" value="ECO:0007669"/>
    <property type="project" value="UniProtKB-KW"/>
</dbReference>
<dbReference type="OrthoDB" id="1706317at2"/>
<dbReference type="Gene3D" id="1.10.287.950">
    <property type="entry name" value="Methyl-accepting chemotaxis protein"/>
    <property type="match status" value="1"/>
</dbReference>
<dbReference type="GO" id="GO:0016020">
    <property type="term" value="C:membrane"/>
    <property type="evidence" value="ECO:0007669"/>
    <property type="project" value="InterPro"/>
</dbReference>
<keyword evidence="1 3" id="KW-0807">Transducer</keyword>
<dbReference type="PRINTS" id="PR00260">
    <property type="entry name" value="CHEMTRNSDUCR"/>
</dbReference>
<keyword evidence="7" id="KW-1185">Reference proteome</keyword>
<feature type="transmembrane region" description="Helical" evidence="4">
    <location>
        <begin position="37"/>
        <end position="57"/>
    </location>
</feature>
<accession>A0A1I2ZK12</accession>
<dbReference type="PANTHER" id="PTHR32089:SF112">
    <property type="entry name" value="LYSOZYME-LIKE PROTEIN-RELATED"/>
    <property type="match status" value="1"/>
</dbReference>
<dbReference type="PROSITE" id="PS50111">
    <property type="entry name" value="CHEMOTAXIS_TRANSDUC_2"/>
    <property type="match status" value="1"/>
</dbReference>
<keyword evidence="4" id="KW-1133">Transmembrane helix</keyword>
<evidence type="ECO:0000259" key="5">
    <source>
        <dbReference type="PROSITE" id="PS50111"/>
    </source>
</evidence>
<evidence type="ECO:0000313" key="7">
    <source>
        <dbReference type="Proteomes" id="UP000199337"/>
    </source>
</evidence>
<dbReference type="EMBL" id="FOOX01000030">
    <property type="protein sequence ID" value="SFH38202.1"/>
    <property type="molecule type" value="Genomic_DNA"/>
</dbReference>
<keyword evidence="4" id="KW-0812">Transmembrane</keyword>
<dbReference type="Pfam" id="PF00015">
    <property type="entry name" value="MCPsignal"/>
    <property type="match status" value="1"/>
</dbReference>
<evidence type="ECO:0000313" key="6">
    <source>
        <dbReference type="EMBL" id="SFH38202.1"/>
    </source>
</evidence>
<sequence length="374" mass="40148">MDIKKITMFKYLARTTVFAVPGGALIGYFIVSYTQGLLCAIVLSGLMSGLLGIAISTKNFKQLIAPMKTIMEDLDALITKSSIKLTNGIHTIADVKRAFMLILQDLTGNLKRMAIDISKNSNYLVDFSNQTVSGAMTTATAISEVAASVQQVSANSQQIAEDSEKTAGYARDGSDGIERIADQMEVIQQTASQSGDVILGLDDSAQKISQIIDIITQIAEQTNLLALNAAIEAARAGDYGRGFAVVADEVRSLADQSAGAAQKIQDLIIQTQHETKQAVHSTKESIAQVENGLQVVKEVSATFEKIIAFVQNLAEEIQTVTAATEEISSAILNVSDTADKQSSLMEQVADTARGLNDLARELNKLHIRFDISQS</sequence>
<dbReference type="Proteomes" id="UP000199337">
    <property type="component" value="Unassembled WGS sequence"/>
</dbReference>
<dbReference type="GO" id="GO:0004888">
    <property type="term" value="F:transmembrane signaling receptor activity"/>
    <property type="evidence" value="ECO:0007669"/>
    <property type="project" value="InterPro"/>
</dbReference>
<evidence type="ECO:0000256" key="1">
    <source>
        <dbReference type="ARBA" id="ARBA00023224"/>
    </source>
</evidence>
<dbReference type="AlphaFoldDB" id="A0A1I2ZK12"/>
<name>A0A1I2ZK12_9FIRM</name>
<protein>
    <submittedName>
        <fullName evidence="6">Methyl-accepting chemotaxis protein</fullName>
    </submittedName>
</protein>
<evidence type="ECO:0000256" key="4">
    <source>
        <dbReference type="SAM" id="Phobius"/>
    </source>
</evidence>
<dbReference type="SMART" id="SM00283">
    <property type="entry name" value="MA"/>
    <property type="match status" value="1"/>
</dbReference>
<proteinExistence type="inferred from homology"/>
<keyword evidence="4" id="KW-0472">Membrane</keyword>
<dbReference type="InterPro" id="IPR004089">
    <property type="entry name" value="MCPsignal_dom"/>
</dbReference>
<comment type="similarity">
    <text evidence="2">Belongs to the methyl-accepting chemotaxis (MCP) protein family.</text>
</comment>
<dbReference type="STRING" id="341036.SAMN05660649_04990"/>
<dbReference type="SUPFAM" id="SSF58104">
    <property type="entry name" value="Methyl-accepting chemotaxis protein (MCP) signaling domain"/>
    <property type="match status" value="1"/>
</dbReference>
<dbReference type="RefSeq" id="WP_092475935.1">
    <property type="nucleotide sequence ID" value="NZ_FOOX01000030.1"/>
</dbReference>
<gene>
    <name evidence="6" type="ORF">SAMN05660649_04990</name>
</gene>
<evidence type="ECO:0000256" key="3">
    <source>
        <dbReference type="PROSITE-ProRule" id="PRU00284"/>
    </source>
</evidence>
<organism evidence="6 7">
    <name type="scientific">Desulfotruncus arcticus DSM 17038</name>
    <dbReference type="NCBI Taxonomy" id="1121424"/>
    <lineage>
        <taxon>Bacteria</taxon>
        <taxon>Bacillati</taxon>
        <taxon>Bacillota</taxon>
        <taxon>Clostridia</taxon>
        <taxon>Eubacteriales</taxon>
        <taxon>Desulfallaceae</taxon>
        <taxon>Desulfotruncus</taxon>
    </lineage>
</organism>
<dbReference type="CDD" id="cd11386">
    <property type="entry name" value="MCP_signal"/>
    <property type="match status" value="1"/>
</dbReference>
<reference evidence="7" key="1">
    <citation type="submission" date="2016-10" db="EMBL/GenBank/DDBJ databases">
        <authorList>
            <person name="Varghese N."/>
            <person name="Submissions S."/>
        </authorList>
    </citation>
    <scope>NUCLEOTIDE SEQUENCE [LARGE SCALE GENOMIC DNA]</scope>
    <source>
        <strain evidence="7">DSM 17038</strain>
    </source>
</reference>
<dbReference type="InterPro" id="IPR004090">
    <property type="entry name" value="Chemotax_Me-accpt_rcpt"/>
</dbReference>